<dbReference type="AlphaFoldDB" id="A0AAV5AP68"/>
<reference evidence="1" key="1">
    <citation type="submission" date="2021-10" db="EMBL/GenBank/DDBJ databases">
        <title>De novo Genome Assembly of Clathrus columnatus (Basidiomycota, Fungi) Using Illumina and Nanopore Sequence Data.</title>
        <authorList>
            <person name="Ogiso-Tanaka E."/>
            <person name="Itagaki H."/>
            <person name="Hosoya T."/>
            <person name="Hosaka K."/>
        </authorList>
    </citation>
    <scope>NUCLEOTIDE SEQUENCE</scope>
    <source>
        <strain evidence="1">MO-923</strain>
    </source>
</reference>
<name>A0AAV5AP68_9AGAM</name>
<evidence type="ECO:0000313" key="1">
    <source>
        <dbReference type="EMBL" id="GJJ14473.1"/>
    </source>
</evidence>
<dbReference type="SUPFAM" id="SSF81383">
    <property type="entry name" value="F-box domain"/>
    <property type="match status" value="1"/>
</dbReference>
<dbReference type="Proteomes" id="UP001050691">
    <property type="component" value="Unassembled WGS sequence"/>
</dbReference>
<dbReference type="EMBL" id="BPWL01000010">
    <property type="protein sequence ID" value="GJJ14473.1"/>
    <property type="molecule type" value="Genomic_DNA"/>
</dbReference>
<evidence type="ECO:0008006" key="3">
    <source>
        <dbReference type="Google" id="ProtNLM"/>
    </source>
</evidence>
<dbReference type="SUPFAM" id="SSF52047">
    <property type="entry name" value="RNI-like"/>
    <property type="match status" value="1"/>
</dbReference>
<gene>
    <name evidence="1" type="ORF">Clacol_008737</name>
</gene>
<protein>
    <recommendedName>
        <fullName evidence="3">F-box domain-containing protein</fullName>
    </recommendedName>
</protein>
<evidence type="ECO:0000313" key="2">
    <source>
        <dbReference type="Proteomes" id="UP001050691"/>
    </source>
</evidence>
<accession>A0AAV5AP68</accession>
<organism evidence="1 2">
    <name type="scientific">Clathrus columnatus</name>
    <dbReference type="NCBI Taxonomy" id="1419009"/>
    <lineage>
        <taxon>Eukaryota</taxon>
        <taxon>Fungi</taxon>
        <taxon>Dikarya</taxon>
        <taxon>Basidiomycota</taxon>
        <taxon>Agaricomycotina</taxon>
        <taxon>Agaricomycetes</taxon>
        <taxon>Phallomycetidae</taxon>
        <taxon>Phallales</taxon>
        <taxon>Clathraceae</taxon>
        <taxon>Clathrus</taxon>
    </lineage>
</organism>
<sequence>MEYGDGDVSNSQSSLAKITARQTSILQNAQSTINQLPVEIFIKIISFAGHPSIKKPYPYVALSWVCHYWRVAILGNAVFWNTIIVGRITTSASSIPMKELLQRSQNAPLHIIVQRNELQEVFTLIQHFPTIPSRVKTFHWTIHWCFAPGSPPLSDLLSLFPSLENIFCYSSSGTPSILTLIPASLPSQLKAMQISVKHSIGNLADPGLFCNLRWLSFTYVYNVIPLPSLLKAFQNLPSLQFLHFFGSPQPTLETMTEGDAESIITLRELIVLITNCPIIHLIDAPKLSHLDVSALYSYSPESSVHDAYYDQLCGFNFSKITRIRSEMIRGCVSPSITANPSYKWKDVENVSWSSWSSFGDYRYNSGLKWIFDESPTSYCPNQFHLSFGEHRTERPPALIPTFVSYIEKATNLDEIILTRLDLSSLSRADVDSFSNALKAATSVRKLTILSGNSLKDLCELLNNGSQVLSRLEKLSYSASYDKVDDTGHSYISSSLCDLVKGRSMTGFGFFQIELSNFPSLHPREFRRTQDLGLELRQQGGKLLITVRPGKRSGKVNPSQISVDWADDHNGPLILRL</sequence>
<dbReference type="InterPro" id="IPR036047">
    <property type="entry name" value="F-box-like_dom_sf"/>
</dbReference>
<keyword evidence="2" id="KW-1185">Reference proteome</keyword>
<proteinExistence type="predicted"/>
<comment type="caution">
    <text evidence="1">The sequence shown here is derived from an EMBL/GenBank/DDBJ whole genome shotgun (WGS) entry which is preliminary data.</text>
</comment>